<evidence type="ECO:0000313" key="1">
    <source>
        <dbReference type="EMBL" id="MBA8823879.1"/>
    </source>
</evidence>
<proteinExistence type="predicted"/>
<dbReference type="AlphaFoldDB" id="A0A839DT02"/>
<comment type="caution">
    <text evidence="1">The sequence shown here is derived from an EMBL/GenBank/DDBJ whole genome shotgun (WGS) entry which is preliminary data.</text>
</comment>
<gene>
    <name evidence="1" type="ORF">FHX42_001208</name>
</gene>
<protein>
    <submittedName>
        <fullName evidence="1">Uncharacterized protein</fullName>
    </submittedName>
</protein>
<keyword evidence="2" id="KW-1185">Reference proteome</keyword>
<dbReference type="EMBL" id="JACGWZ010000001">
    <property type="protein sequence ID" value="MBA8823879.1"/>
    <property type="molecule type" value="Genomic_DNA"/>
</dbReference>
<sequence>MGLLFPGPSDRLIQRLTARLKTVIDRHFSHHGRYECPRCDFTIEITAGTPRDLRRARILATDHARHDLDRIQWRRWR</sequence>
<evidence type="ECO:0000313" key="2">
    <source>
        <dbReference type="Proteomes" id="UP000569329"/>
    </source>
</evidence>
<dbReference type="Proteomes" id="UP000569329">
    <property type="component" value="Unassembled WGS sequence"/>
</dbReference>
<dbReference type="RefSeq" id="WP_182543095.1">
    <property type="nucleotide sequence ID" value="NZ_JACGWZ010000001.1"/>
</dbReference>
<name>A0A839DT02_9PSEU</name>
<organism evidence="1 2">
    <name type="scientific">Halosaccharopolyspora lacisalsi</name>
    <dbReference type="NCBI Taxonomy" id="1000566"/>
    <lineage>
        <taxon>Bacteria</taxon>
        <taxon>Bacillati</taxon>
        <taxon>Actinomycetota</taxon>
        <taxon>Actinomycetes</taxon>
        <taxon>Pseudonocardiales</taxon>
        <taxon>Pseudonocardiaceae</taxon>
        <taxon>Halosaccharopolyspora</taxon>
    </lineage>
</organism>
<accession>A0A839DT02</accession>
<reference evidence="1 2" key="1">
    <citation type="submission" date="2020-07" db="EMBL/GenBank/DDBJ databases">
        <title>Sequencing the genomes of 1000 actinobacteria strains.</title>
        <authorList>
            <person name="Klenk H.-P."/>
        </authorList>
    </citation>
    <scope>NUCLEOTIDE SEQUENCE [LARGE SCALE GENOMIC DNA]</scope>
    <source>
        <strain evidence="1 2">DSM 45975</strain>
    </source>
</reference>